<reference evidence="2" key="1">
    <citation type="submission" date="2022-05" db="EMBL/GenBank/DDBJ databases">
        <title>Complete genome sequence of toluene-degrading Gulosibacter sediminis strain ACHW.36C.</title>
        <authorList>
            <person name="Wai A.C."/>
            <person name="Lai G.K."/>
            <person name="Griffin S.D."/>
            <person name="Leung F.C."/>
        </authorList>
    </citation>
    <scope>NUCLEOTIDE SEQUENCE [LARGE SCALE GENOMIC DNA]</scope>
    <source>
        <strain evidence="2">ACHW.36C</strain>
    </source>
</reference>
<gene>
    <name evidence="2" type="ORF">M3M28_01950</name>
</gene>
<evidence type="ECO:0000256" key="1">
    <source>
        <dbReference type="SAM" id="Phobius"/>
    </source>
</evidence>
<name>A0ABY4MXV1_9MICO</name>
<organism evidence="2">
    <name type="scientific">Gulosibacter sediminis</name>
    <dbReference type="NCBI Taxonomy" id="1729695"/>
    <lineage>
        <taxon>Bacteria</taxon>
        <taxon>Bacillati</taxon>
        <taxon>Actinomycetota</taxon>
        <taxon>Actinomycetes</taxon>
        <taxon>Micrococcales</taxon>
        <taxon>Microbacteriaceae</taxon>
        <taxon>Gulosibacter</taxon>
    </lineage>
</organism>
<evidence type="ECO:0000313" key="2">
    <source>
        <dbReference type="EMBL" id="UQN15260.1"/>
    </source>
</evidence>
<evidence type="ECO:0008006" key="3">
    <source>
        <dbReference type="Google" id="ProtNLM"/>
    </source>
</evidence>
<feature type="transmembrane region" description="Helical" evidence="1">
    <location>
        <begin position="20"/>
        <end position="43"/>
    </location>
</feature>
<sequence length="136" mass="14129">MNAEGEHPTGAATTGPVWPLILLAMVLGLEALVMAWVTVLLFVEFFAEDALSVASSIALIVMAGLATVLLIALTVGVCLGQRWVRGLTAVWQALQVAAAVTVIRGDMMPGLGWALAVASLVGLLLVFHPAVSGRLK</sequence>
<keyword evidence="1" id="KW-1133">Transmembrane helix</keyword>
<feature type="transmembrane region" description="Helical" evidence="1">
    <location>
        <begin position="50"/>
        <end position="77"/>
    </location>
</feature>
<feature type="transmembrane region" description="Helical" evidence="1">
    <location>
        <begin position="110"/>
        <end position="131"/>
    </location>
</feature>
<dbReference type="EMBL" id="CP097160">
    <property type="protein sequence ID" value="UQN15260.1"/>
    <property type="molecule type" value="Genomic_DNA"/>
</dbReference>
<proteinExistence type="predicted"/>
<keyword evidence="1" id="KW-0812">Transmembrane</keyword>
<accession>A0ABY4MXV1</accession>
<protein>
    <recommendedName>
        <fullName evidence="3">Histidine kinase</fullName>
    </recommendedName>
</protein>
<keyword evidence="1" id="KW-0472">Membrane</keyword>